<sequence length="1001" mass="111816">MLDPHYQEFLDWQAFKRTEAAEKTQMNEHEPNADGNPTIGCSSDPTVSPKETCSSAGRDHTPNIGSASTSVEPSREHERSQSQTFRPLSRSPGPPISKKTLKNRTQSELASRPSSSKPTLENTGTLWVPSGRGKLPGYLPSNARSPLHFPVAHHTPPEYKPTQHSSFHSPARSQSPALLETRSQTPSSGAPLPHSSAPHYQTKDDKKCSPPPEEPNPLHEYDTCPTSYLKRSGQRGGRKKITIDGKEEVDRTKIEQLIHRSKKHKDVCKNGHPFGKKHGCYFNPYTYSKVNAKICKLIERPKGFQNGRGNNPIHELIGLRGDYDYMCEILASSRKACIEFRPRRVQLEVGEGLTWRHYSSGDRKAIHNYASADFIVFLDESKASLYLNLKGKARTDDEEEEEDEEVEDDYKHVDIAPEYLDDYARNAALYTSSSGAGSFNGTKRSLPRPEATSPDYENPQPSKKAKQPFVERSPSPRRLFPKPTRRSGDLKVFSTKTAKAREQSGVPYGTPHTPRASGAPSAYYSADFSPEAWGVWGVPYGAPDCSRALAVFVELGIKAGADMSSTSKDNAMVKAKEAENEKGKEKEGTPVPTTFKSSIDWLDINDSGDSDEEPARLVSESVARKSNRFETSPGATRVLKVDTRPVEMLSDMRSMCEESEVILITSDEEQEPEQKFLPRNQLISSISSERPSANLKRKSHYLGKGVEEAPRKKEASRATESQPEMNELKVRLPNPAETSRASVSRQDEFSFQLAQWLLDQLDSEEQLKITIQQFSVLISQAQNDAIQELYLHIARLIFHKFLRAEPQSAQLFAQLCRSLFLTNLKRHSDPFTRPVPIHEHLLRCFLVDLSSDDTTRNPRTQQSAGSTDESSGQSETLATGVFLDGNRDRIVKVSSLILELHKNGLISTMWVYEYMFKLTTRFTSKDFGGLLGAIYALLGGCFSHLDASVWRGELEFIQDRVKDLVSEAGAGQGREERIQQLTNLFSRTLNRGQGLKLNASG</sequence>
<dbReference type="AlphaFoldDB" id="A0A8H3B1Y6"/>
<accession>A0A8H3B1Y6</accession>
<feature type="compositionally biased region" description="Basic and acidic residues" evidence="1">
    <location>
        <begin position="705"/>
        <end position="717"/>
    </location>
</feature>
<dbReference type="EMBL" id="CAJMWX010001029">
    <property type="protein sequence ID" value="CAE6445474.1"/>
    <property type="molecule type" value="Genomic_DNA"/>
</dbReference>
<feature type="compositionally biased region" description="Basic and acidic residues" evidence="1">
    <location>
        <begin position="577"/>
        <end position="588"/>
    </location>
</feature>
<proteinExistence type="predicted"/>
<feature type="compositionally biased region" description="Polar residues" evidence="1">
    <location>
        <begin position="39"/>
        <end position="55"/>
    </location>
</feature>
<evidence type="ECO:0000313" key="2">
    <source>
        <dbReference type="EMBL" id="CAE6445474.1"/>
    </source>
</evidence>
<reference evidence="2" key="1">
    <citation type="submission" date="2021-01" db="EMBL/GenBank/DDBJ databases">
        <authorList>
            <person name="Kaushik A."/>
        </authorList>
    </citation>
    <scope>NUCLEOTIDE SEQUENCE</scope>
    <source>
        <strain evidence="2">AG4-R118</strain>
    </source>
</reference>
<feature type="region of interest" description="Disordered" evidence="1">
    <location>
        <begin position="392"/>
        <end position="411"/>
    </location>
</feature>
<feature type="compositionally biased region" description="Basic and acidic residues" evidence="1">
    <location>
        <begin position="20"/>
        <end position="32"/>
    </location>
</feature>
<feature type="compositionally biased region" description="Polar residues" evidence="1">
    <location>
        <begin position="63"/>
        <end position="72"/>
    </location>
</feature>
<feature type="compositionally biased region" description="Acidic residues" evidence="1">
    <location>
        <begin position="396"/>
        <end position="408"/>
    </location>
</feature>
<feature type="compositionally biased region" description="Polar residues" evidence="1">
    <location>
        <begin position="857"/>
        <end position="875"/>
    </location>
</feature>
<dbReference type="Proteomes" id="UP000663888">
    <property type="component" value="Unassembled WGS sequence"/>
</dbReference>
<organism evidence="2 3">
    <name type="scientific">Rhizoctonia solani</name>
    <dbReference type="NCBI Taxonomy" id="456999"/>
    <lineage>
        <taxon>Eukaryota</taxon>
        <taxon>Fungi</taxon>
        <taxon>Dikarya</taxon>
        <taxon>Basidiomycota</taxon>
        <taxon>Agaricomycotina</taxon>
        <taxon>Agaricomycetes</taxon>
        <taxon>Cantharellales</taxon>
        <taxon>Ceratobasidiaceae</taxon>
        <taxon>Rhizoctonia</taxon>
    </lineage>
</organism>
<feature type="region of interest" description="Disordered" evidence="1">
    <location>
        <begin position="703"/>
        <end position="741"/>
    </location>
</feature>
<feature type="region of interest" description="Disordered" evidence="1">
    <location>
        <begin position="853"/>
        <end position="875"/>
    </location>
</feature>
<dbReference type="Gene3D" id="1.25.40.180">
    <property type="match status" value="1"/>
</dbReference>
<gene>
    <name evidence="2" type="ORF">RDB_LOCUS57678</name>
</gene>
<evidence type="ECO:0000313" key="3">
    <source>
        <dbReference type="Proteomes" id="UP000663888"/>
    </source>
</evidence>
<evidence type="ECO:0000256" key="1">
    <source>
        <dbReference type="SAM" id="MobiDB-lite"/>
    </source>
</evidence>
<feature type="region of interest" description="Disordered" evidence="1">
    <location>
        <begin position="434"/>
        <end position="520"/>
    </location>
</feature>
<comment type="caution">
    <text evidence="2">The sequence shown here is derived from an EMBL/GenBank/DDBJ whole genome shotgun (WGS) entry which is preliminary data.</text>
</comment>
<name>A0A8H3B1Y6_9AGAM</name>
<feature type="compositionally biased region" description="Polar residues" evidence="1">
    <location>
        <begin position="103"/>
        <end position="125"/>
    </location>
</feature>
<feature type="region of interest" description="Disordered" evidence="1">
    <location>
        <begin position="20"/>
        <end position="239"/>
    </location>
</feature>
<protein>
    <submittedName>
        <fullName evidence="2">Uncharacterized protein</fullName>
    </submittedName>
</protein>
<feature type="region of interest" description="Disordered" evidence="1">
    <location>
        <begin position="577"/>
        <end position="613"/>
    </location>
</feature>
<feature type="compositionally biased region" description="Polar residues" evidence="1">
    <location>
        <begin position="162"/>
        <end position="188"/>
    </location>
</feature>
<feature type="compositionally biased region" description="Polar residues" evidence="1">
    <location>
        <begin position="434"/>
        <end position="443"/>
    </location>
</feature>